<dbReference type="Proteomes" id="UP001054945">
    <property type="component" value="Unassembled WGS sequence"/>
</dbReference>
<gene>
    <name evidence="1" type="ORF">CEXT_291191</name>
</gene>
<comment type="caution">
    <text evidence="1">The sequence shown here is derived from an EMBL/GenBank/DDBJ whole genome shotgun (WGS) entry which is preliminary data.</text>
</comment>
<dbReference type="EMBL" id="BPLR01014569">
    <property type="protein sequence ID" value="GIY69683.1"/>
    <property type="molecule type" value="Genomic_DNA"/>
</dbReference>
<evidence type="ECO:0000313" key="1">
    <source>
        <dbReference type="EMBL" id="GIY69683.1"/>
    </source>
</evidence>
<evidence type="ECO:0000313" key="2">
    <source>
        <dbReference type="Proteomes" id="UP001054945"/>
    </source>
</evidence>
<name>A0AAV4VHU5_CAEEX</name>
<organism evidence="1 2">
    <name type="scientific">Caerostris extrusa</name>
    <name type="common">Bark spider</name>
    <name type="synonym">Caerostris bankana</name>
    <dbReference type="NCBI Taxonomy" id="172846"/>
    <lineage>
        <taxon>Eukaryota</taxon>
        <taxon>Metazoa</taxon>
        <taxon>Ecdysozoa</taxon>
        <taxon>Arthropoda</taxon>
        <taxon>Chelicerata</taxon>
        <taxon>Arachnida</taxon>
        <taxon>Araneae</taxon>
        <taxon>Araneomorphae</taxon>
        <taxon>Entelegynae</taxon>
        <taxon>Araneoidea</taxon>
        <taxon>Araneidae</taxon>
        <taxon>Caerostris</taxon>
    </lineage>
</organism>
<proteinExistence type="predicted"/>
<dbReference type="AlphaFoldDB" id="A0AAV4VHU5"/>
<reference evidence="1 2" key="1">
    <citation type="submission" date="2021-06" db="EMBL/GenBank/DDBJ databases">
        <title>Caerostris extrusa draft genome.</title>
        <authorList>
            <person name="Kono N."/>
            <person name="Arakawa K."/>
        </authorList>
    </citation>
    <scope>NUCLEOTIDE SEQUENCE [LARGE SCALE GENOMIC DNA]</scope>
</reference>
<sequence length="86" mass="9994">MALEDSGHCPLNIYGLKNQRLTRWNFKKVHWKVLSILSGNYIVEDLVDENLDLLTDCFVKGVLRAAHETILRGQVKRYHLFLARKA</sequence>
<protein>
    <submittedName>
        <fullName evidence="1">Uncharacterized protein</fullName>
    </submittedName>
</protein>
<keyword evidence="2" id="KW-1185">Reference proteome</keyword>
<accession>A0AAV4VHU5</accession>